<dbReference type="SFLD" id="SFLDG01129">
    <property type="entry name" value="C1.5:_HAD__Beta-PGM__Phosphata"/>
    <property type="match status" value="1"/>
</dbReference>
<dbReference type="InterPro" id="IPR023198">
    <property type="entry name" value="PGP-like_dom2"/>
</dbReference>
<dbReference type="NCBIfam" id="TIGR01662">
    <property type="entry name" value="HAD-SF-IIIA"/>
    <property type="match status" value="1"/>
</dbReference>
<evidence type="ECO:0000313" key="14">
    <source>
        <dbReference type="EMBL" id="NEN74810.1"/>
    </source>
</evidence>
<evidence type="ECO:0000256" key="1">
    <source>
        <dbReference type="ARBA" id="ARBA00000830"/>
    </source>
</evidence>
<dbReference type="GO" id="GO:0046295">
    <property type="term" value="P:glycolate biosynthetic process"/>
    <property type="evidence" value="ECO:0007669"/>
    <property type="project" value="UniProtKB-UniRule"/>
</dbReference>
<dbReference type="GO" id="GO:0005829">
    <property type="term" value="C:cytosol"/>
    <property type="evidence" value="ECO:0007669"/>
    <property type="project" value="TreeGrafter"/>
</dbReference>
<keyword evidence="8 13" id="KW-0479">Metal-binding</keyword>
<evidence type="ECO:0000256" key="4">
    <source>
        <dbReference type="ARBA" id="ARBA00006171"/>
    </source>
</evidence>
<evidence type="ECO:0000256" key="12">
    <source>
        <dbReference type="ARBA" id="ARBA00059247"/>
    </source>
</evidence>
<evidence type="ECO:0000256" key="10">
    <source>
        <dbReference type="ARBA" id="ARBA00022842"/>
    </source>
</evidence>
<gene>
    <name evidence="14" type="ORF">F9B74_00495</name>
</gene>
<dbReference type="Gene3D" id="3.40.50.1000">
    <property type="entry name" value="HAD superfamily/HAD-like"/>
    <property type="match status" value="1"/>
</dbReference>
<evidence type="ECO:0000256" key="11">
    <source>
        <dbReference type="ARBA" id="ARBA00023277"/>
    </source>
</evidence>
<keyword evidence="7" id="KW-0113">Calvin cycle</keyword>
<dbReference type="GO" id="GO:0046872">
    <property type="term" value="F:metal ion binding"/>
    <property type="evidence" value="ECO:0007669"/>
    <property type="project" value="UniProtKB-KW"/>
</dbReference>
<evidence type="ECO:0000256" key="8">
    <source>
        <dbReference type="ARBA" id="ARBA00022723"/>
    </source>
</evidence>
<name>A0A6L9Y359_9BURK</name>
<evidence type="ECO:0000256" key="13">
    <source>
        <dbReference type="HAMAP-Rule" id="MF_00495"/>
    </source>
</evidence>
<comment type="pathway">
    <text evidence="3 13">Organic acid metabolism; glycolate biosynthesis; glycolate from 2-phosphoglycolate: step 1/1.</text>
</comment>
<evidence type="ECO:0000256" key="3">
    <source>
        <dbReference type="ARBA" id="ARBA00004818"/>
    </source>
</evidence>
<dbReference type="NCBIfam" id="TIGR01509">
    <property type="entry name" value="HAD-SF-IA-v3"/>
    <property type="match status" value="1"/>
</dbReference>
<comment type="caution">
    <text evidence="14">The sequence shown here is derived from an EMBL/GenBank/DDBJ whole genome shotgun (WGS) entry which is preliminary data.</text>
</comment>
<dbReference type="PANTHER" id="PTHR43434:SF1">
    <property type="entry name" value="PHOSPHOGLYCOLATE PHOSPHATASE"/>
    <property type="match status" value="1"/>
</dbReference>
<dbReference type="NCBIfam" id="TIGR01549">
    <property type="entry name" value="HAD-SF-IA-v1"/>
    <property type="match status" value="1"/>
</dbReference>
<comment type="subunit">
    <text evidence="5">Homotrimer.</text>
</comment>
<comment type="function">
    <text evidence="12 13">Specifically catalyzes the dephosphorylation of 2-phosphoglycolate. Is involved in the dissimilation of the intracellular 2-phosphoglycolate formed during the DNA repair of 3'-phosphoglycolate ends, a major class of DNA lesions induced by oxidative stress.</text>
</comment>
<evidence type="ECO:0000256" key="7">
    <source>
        <dbReference type="ARBA" id="ARBA00022567"/>
    </source>
</evidence>
<dbReference type="EMBL" id="JAAGYR010000001">
    <property type="protein sequence ID" value="NEN74810.1"/>
    <property type="molecule type" value="Genomic_DNA"/>
</dbReference>
<dbReference type="InterPro" id="IPR037512">
    <property type="entry name" value="PGPase_prok"/>
</dbReference>
<dbReference type="Gene3D" id="1.10.150.240">
    <property type="entry name" value="Putative phosphatase, domain 2"/>
    <property type="match status" value="1"/>
</dbReference>
<feature type="active site" description="Nucleophile" evidence="13">
    <location>
        <position position="14"/>
    </location>
</feature>
<comment type="catalytic activity">
    <reaction evidence="1 13">
        <text>2-phosphoglycolate + H2O = glycolate + phosphate</text>
        <dbReference type="Rhea" id="RHEA:14369"/>
        <dbReference type="ChEBI" id="CHEBI:15377"/>
        <dbReference type="ChEBI" id="CHEBI:29805"/>
        <dbReference type="ChEBI" id="CHEBI:43474"/>
        <dbReference type="ChEBI" id="CHEBI:58033"/>
        <dbReference type="EC" id="3.1.3.18"/>
    </reaction>
</comment>
<dbReference type="SFLD" id="SFLDS00003">
    <property type="entry name" value="Haloacid_Dehalogenase"/>
    <property type="match status" value="1"/>
</dbReference>
<dbReference type="InterPro" id="IPR006549">
    <property type="entry name" value="HAD-SF_hydro_IIIA"/>
</dbReference>
<keyword evidence="10 13" id="KW-0460">Magnesium</keyword>
<organism evidence="14 15">
    <name type="scientific">Pelistega ratti</name>
    <dbReference type="NCBI Taxonomy" id="2652177"/>
    <lineage>
        <taxon>Bacteria</taxon>
        <taxon>Pseudomonadati</taxon>
        <taxon>Pseudomonadota</taxon>
        <taxon>Betaproteobacteria</taxon>
        <taxon>Burkholderiales</taxon>
        <taxon>Alcaligenaceae</taxon>
        <taxon>Pelistega</taxon>
    </lineage>
</organism>
<dbReference type="InterPro" id="IPR006439">
    <property type="entry name" value="HAD-SF_hydro_IA"/>
</dbReference>
<feature type="binding site" evidence="13">
    <location>
        <position position="16"/>
    </location>
    <ligand>
        <name>Mg(2+)</name>
        <dbReference type="ChEBI" id="CHEBI:18420"/>
    </ligand>
</feature>
<evidence type="ECO:0000256" key="6">
    <source>
        <dbReference type="ARBA" id="ARBA00013078"/>
    </source>
</evidence>
<dbReference type="NCBIfam" id="NF009695">
    <property type="entry name" value="PRK13222.1-2"/>
    <property type="match status" value="1"/>
</dbReference>
<dbReference type="HAMAP" id="MF_00495">
    <property type="entry name" value="GPH_hydrolase_bact"/>
    <property type="match status" value="1"/>
</dbReference>
<dbReference type="SFLD" id="SFLDG01135">
    <property type="entry name" value="C1.5.6:_HAD__Beta-PGM__Phospha"/>
    <property type="match status" value="1"/>
</dbReference>
<feature type="binding site" evidence="13">
    <location>
        <position position="14"/>
    </location>
    <ligand>
        <name>Mg(2+)</name>
        <dbReference type="ChEBI" id="CHEBI:18420"/>
    </ligand>
</feature>
<dbReference type="PANTHER" id="PTHR43434">
    <property type="entry name" value="PHOSPHOGLYCOLATE PHOSPHATASE"/>
    <property type="match status" value="1"/>
</dbReference>
<dbReference type="EC" id="3.1.3.18" evidence="6 13"/>
<keyword evidence="11 13" id="KW-0119">Carbohydrate metabolism</keyword>
<accession>A0A6L9Y359</accession>
<sequence>MNTLSSRYRAVLFDLDGTLVDSIPDLASATNAMLNDLGMATLPLAQLSQFVGKGSDMLIKRALANKLIPDEPEETLFSRARQLFKKHYHHDNGTQSQLYPYVVEGLHTLQKAGLLLAVVTNKPEEFTHPLLDKMGITHFFDCIVSGDTCSRKKPFPDPLFYACKKLNISPQEALFIGDSVNDAKAAQAAQMDVLLLPYGYNEGISVQTLKVNAIVEDIRFVAEWISAQNT</sequence>
<dbReference type="RefSeq" id="WP_163763624.1">
    <property type="nucleotide sequence ID" value="NZ_JAAGYR010000001.1"/>
</dbReference>
<dbReference type="InterPro" id="IPR023214">
    <property type="entry name" value="HAD_sf"/>
</dbReference>
<dbReference type="GO" id="GO:0006281">
    <property type="term" value="P:DNA repair"/>
    <property type="evidence" value="ECO:0007669"/>
    <property type="project" value="TreeGrafter"/>
</dbReference>
<evidence type="ECO:0000256" key="2">
    <source>
        <dbReference type="ARBA" id="ARBA00001946"/>
    </source>
</evidence>
<dbReference type="InterPro" id="IPR050155">
    <property type="entry name" value="HAD-like_hydrolase_sf"/>
</dbReference>
<reference evidence="14 15" key="1">
    <citation type="submission" date="2020-02" db="EMBL/GenBank/DDBJ databases">
        <title>Pelistega sp. NLN82 were isolated from wild rodents of the Hainan Island.</title>
        <authorList>
            <person name="Niu N."/>
            <person name="Zhou J."/>
        </authorList>
    </citation>
    <scope>NUCLEOTIDE SEQUENCE [LARGE SCALE GENOMIC DNA]</scope>
    <source>
        <strain evidence="14 15">NLN82</strain>
    </source>
</reference>
<dbReference type="Proteomes" id="UP000477651">
    <property type="component" value="Unassembled WGS sequence"/>
</dbReference>
<dbReference type="GO" id="GO:0008967">
    <property type="term" value="F:phosphoglycolate phosphatase activity"/>
    <property type="evidence" value="ECO:0007669"/>
    <property type="project" value="UniProtKB-UniRule"/>
</dbReference>
<dbReference type="AlphaFoldDB" id="A0A6L9Y359"/>
<keyword evidence="15" id="KW-1185">Reference proteome</keyword>
<dbReference type="UniPathway" id="UPA00865">
    <property type="reaction ID" value="UER00834"/>
</dbReference>
<dbReference type="PRINTS" id="PR00413">
    <property type="entry name" value="HADHALOGNASE"/>
</dbReference>
<protein>
    <recommendedName>
        <fullName evidence="6 13">Phosphoglycolate phosphatase</fullName>
        <shortName evidence="13">PGP</shortName>
        <shortName evidence="13">PGPase</shortName>
        <ecNumber evidence="6 13">3.1.3.18</ecNumber>
    </recommendedName>
</protein>
<dbReference type="SUPFAM" id="SSF56784">
    <property type="entry name" value="HAD-like"/>
    <property type="match status" value="1"/>
</dbReference>
<evidence type="ECO:0000313" key="15">
    <source>
        <dbReference type="Proteomes" id="UP000477651"/>
    </source>
</evidence>
<feature type="binding site" evidence="13">
    <location>
        <position position="178"/>
    </location>
    <ligand>
        <name>Mg(2+)</name>
        <dbReference type="ChEBI" id="CHEBI:18420"/>
    </ligand>
</feature>
<dbReference type="InterPro" id="IPR036412">
    <property type="entry name" value="HAD-like_sf"/>
</dbReference>
<dbReference type="InterPro" id="IPR041492">
    <property type="entry name" value="HAD_2"/>
</dbReference>
<evidence type="ECO:0000256" key="5">
    <source>
        <dbReference type="ARBA" id="ARBA00011233"/>
    </source>
</evidence>
<comment type="cofactor">
    <cofactor evidence="2 13">
        <name>Mg(2+)</name>
        <dbReference type="ChEBI" id="CHEBI:18420"/>
    </cofactor>
</comment>
<dbReference type="Pfam" id="PF13419">
    <property type="entry name" value="HAD_2"/>
    <property type="match status" value="1"/>
</dbReference>
<dbReference type="CDD" id="cd16417">
    <property type="entry name" value="HAD_PGPase"/>
    <property type="match status" value="1"/>
</dbReference>
<dbReference type="GO" id="GO:0019253">
    <property type="term" value="P:reductive pentose-phosphate cycle"/>
    <property type="evidence" value="ECO:0007669"/>
    <property type="project" value="UniProtKB-KW"/>
</dbReference>
<keyword evidence="9 13" id="KW-0378">Hydrolase</keyword>
<proteinExistence type="inferred from homology"/>
<evidence type="ECO:0000256" key="9">
    <source>
        <dbReference type="ARBA" id="ARBA00022801"/>
    </source>
</evidence>
<comment type="similarity">
    <text evidence="4 13">Belongs to the HAD-like hydrolase superfamily. CbbY/CbbZ/Gph/YieH family.</text>
</comment>
<dbReference type="NCBIfam" id="TIGR01449">
    <property type="entry name" value="PGP_bact"/>
    <property type="match status" value="1"/>
</dbReference>
<dbReference type="FunFam" id="3.40.50.1000:FF:000022">
    <property type="entry name" value="Phosphoglycolate phosphatase"/>
    <property type="match status" value="1"/>
</dbReference>